<accession>A0A8H7EF90</accession>
<comment type="caution">
    <text evidence="2">The sequence shown here is derived from an EMBL/GenBank/DDBJ whole genome shotgun (WGS) entry which is preliminary data.</text>
</comment>
<proteinExistence type="predicted"/>
<protein>
    <recommendedName>
        <fullName evidence="4">SH3 domain-containing protein</fullName>
    </recommendedName>
</protein>
<sequence length="504" mass="57070">MSSTSPDTVIIAAMLDRLEPLAPNEYIVALSRGSDQFIATPNGYISTCLPNNLLRKVCAGYIKRITWASYGSKPGSWFFAWECRDSTSAFMIGPEIPPALRSYIQAVEASETLRSGIRVQLGAADSFVVWSGTAWACADVPAQLEAKLREGSSGSRKSNHITNGSLRDSRTLDNIQWHANGSYYIKSGDRHLWNFQANLVSFEWNKLWKGARQDERMIRINKELAYVLISPHTKKGETFAFIKKHSAGLDTPYIVHFEGEPIHTNFDGDNSSGQHTLSSSPPGTVSDTNSSRNSCSRPLARYEPHVSDQQIRHVPRKTEDGIPFQWATTKKSGRPHRADSWELVLRKGEKVKVIRDMGRNWFMVTDKKDVKGFVHGSWLVFGDGAVHKDSKAAYDQFVEDIRELLKPGHLQSFLAMTSYVDECTERDCQLLKEDVSKLGICTHDLRALLQASGKYSYEWLKEERNLWHPDRFARFIHPNHMERLTLMAEQMFVMYGILMEACKA</sequence>
<evidence type="ECO:0008006" key="4">
    <source>
        <dbReference type="Google" id="ProtNLM"/>
    </source>
</evidence>
<feature type="region of interest" description="Disordered" evidence="1">
    <location>
        <begin position="264"/>
        <end position="318"/>
    </location>
</feature>
<keyword evidence="3" id="KW-1185">Reference proteome</keyword>
<name>A0A8H7EF90_9PLEO</name>
<evidence type="ECO:0000313" key="3">
    <source>
        <dbReference type="Proteomes" id="UP000596902"/>
    </source>
</evidence>
<dbReference type="EMBL" id="JAAABM010000007">
    <property type="protein sequence ID" value="KAF7676387.1"/>
    <property type="molecule type" value="Genomic_DNA"/>
</dbReference>
<dbReference type="AlphaFoldDB" id="A0A8H7EF90"/>
<feature type="compositionally biased region" description="Polar residues" evidence="1">
    <location>
        <begin position="267"/>
        <end position="296"/>
    </location>
</feature>
<evidence type="ECO:0000313" key="2">
    <source>
        <dbReference type="EMBL" id="KAF7676387.1"/>
    </source>
</evidence>
<reference evidence="2" key="1">
    <citation type="submission" date="2020-01" db="EMBL/GenBank/DDBJ databases">
        <authorList>
            <person name="Feng Z.H.Z."/>
        </authorList>
    </citation>
    <scope>NUCLEOTIDE SEQUENCE</scope>
    <source>
        <strain evidence="2">CBS107.38</strain>
    </source>
</reference>
<dbReference type="GeneID" id="62204117"/>
<gene>
    <name evidence="2" type="ORF">GT037_005892</name>
</gene>
<reference evidence="2" key="2">
    <citation type="submission" date="2020-08" db="EMBL/GenBank/DDBJ databases">
        <title>Draft Genome Sequence of Cumin Blight Pathogen Alternaria burnsii.</title>
        <authorList>
            <person name="Feng Z."/>
        </authorList>
    </citation>
    <scope>NUCLEOTIDE SEQUENCE</scope>
    <source>
        <strain evidence="2">CBS107.38</strain>
    </source>
</reference>
<organism evidence="2 3">
    <name type="scientific">Alternaria burnsii</name>
    <dbReference type="NCBI Taxonomy" id="1187904"/>
    <lineage>
        <taxon>Eukaryota</taxon>
        <taxon>Fungi</taxon>
        <taxon>Dikarya</taxon>
        <taxon>Ascomycota</taxon>
        <taxon>Pezizomycotina</taxon>
        <taxon>Dothideomycetes</taxon>
        <taxon>Pleosporomycetidae</taxon>
        <taxon>Pleosporales</taxon>
        <taxon>Pleosporineae</taxon>
        <taxon>Pleosporaceae</taxon>
        <taxon>Alternaria</taxon>
        <taxon>Alternaria sect. Alternaria</taxon>
    </lineage>
</organism>
<evidence type="ECO:0000256" key="1">
    <source>
        <dbReference type="SAM" id="MobiDB-lite"/>
    </source>
</evidence>
<dbReference type="Proteomes" id="UP000596902">
    <property type="component" value="Unassembled WGS sequence"/>
</dbReference>
<dbReference type="RefSeq" id="XP_038786628.1">
    <property type="nucleotide sequence ID" value="XM_038930939.1"/>
</dbReference>